<dbReference type="Gene3D" id="3.40.50.620">
    <property type="entry name" value="HUPs"/>
    <property type="match status" value="2"/>
</dbReference>
<accession>A0A8H1L1M5</accession>
<feature type="compositionally biased region" description="Basic residues" evidence="5">
    <location>
        <begin position="73"/>
        <end position="83"/>
    </location>
</feature>
<feature type="compositionally biased region" description="Basic and acidic residues" evidence="5">
    <location>
        <begin position="712"/>
        <end position="723"/>
    </location>
</feature>
<evidence type="ECO:0000256" key="1">
    <source>
        <dbReference type="ARBA" id="ARBA00005187"/>
    </source>
</evidence>
<gene>
    <name evidence="7" type="ORF">D8771_31525</name>
</gene>
<keyword evidence="3" id="KW-0028">Amino-acid biosynthesis</keyword>
<evidence type="ECO:0000256" key="2">
    <source>
        <dbReference type="ARBA" id="ARBA00012737"/>
    </source>
</evidence>
<evidence type="ECO:0000256" key="5">
    <source>
        <dbReference type="SAM" id="MobiDB-lite"/>
    </source>
</evidence>
<dbReference type="PANTHER" id="PTHR43284:SF1">
    <property type="entry name" value="ASPARAGINE SYNTHETASE"/>
    <property type="match status" value="1"/>
</dbReference>
<proteinExistence type="predicted"/>
<organism evidence="7 8">
    <name type="scientific">Streptomyces albus</name>
    <dbReference type="NCBI Taxonomy" id="1888"/>
    <lineage>
        <taxon>Bacteria</taxon>
        <taxon>Bacillati</taxon>
        <taxon>Actinomycetota</taxon>
        <taxon>Actinomycetes</taxon>
        <taxon>Kitasatosporales</taxon>
        <taxon>Streptomycetaceae</taxon>
        <taxon>Streptomyces</taxon>
    </lineage>
</organism>
<evidence type="ECO:0000313" key="7">
    <source>
        <dbReference type="EMBL" id="TGG75555.1"/>
    </source>
</evidence>
<sequence length="854" mass="91174">MPTGQPAVGAPEGAAWAVPGCSAHSGLSCCMGRGRGQACACAGPAGSPPRRRRPGNGRLPRGGSPQKGDTRLRARSRRGRWRARPGGGRPHARPGEAHDMDFLIFPDHPTAQHLVSTTPALAAASVVPHASGRPWLVGWWDELRVQRLTAGPRRLAVVGHTRRGPGRLHRAFDRARSLEELDAAARSLAGSCHLLASFDGKVRAQGSLSTARQIFTVRVRGLTVAGSAPGLLAALAEAPCDETALAARLLTPYVPWPLSRRTVWQGIEGVAPGHWLELSRDGSARERHWWRRPEPVVPLPQAAERVRAALREAVLVRAESAGAISADLSGGLDSTSLCFVADELGVPTHTYHAVPLDPRNPDHRWARRAAAQFGPAVHHTDLPQDHAMRLFPVATGGSEEPDGGEGPFNWRWAGPHLRALSRTAAEAGSRLHLMGLGGDELFGPLPNGLWAMLRAEPRAALGQIRRRRLLNRWPLVATVRGLADRSRFPSALRAVAGRLTSPPPQRWEAGFGWTGEARLPAWSTPRAVALVRRALWEEAEAGAEPLDGDRFGHQVLEYLAFEGTTMRQTSRAMAPFGVGWEAPFLDDRVIEAALSARLSQRMPTGSFKPLLVAAMRGIVPDDVLDRTDKGEFSAELYEGLARGREAAVEMCAALRLGARGLADAGALRNALLSPPDEGRYAAHLETTVAVEAWLRSPHTRPALPGTPPSGPRDIEADPGEAGRRPPAGPGPAASERATGPDRATDARRSLRTEQQTGSEEPGPEGSDHRAGSGRRQVSDPPPAAARPLVTDPPSPDRSRAAVRSQIAGSAPGTARPSVPEPSPDAARPPTPRRPEVLDNHGAPVRSAAPTKEAP</sequence>
<evidence type="ECO:0000259" key="6">
    <source>
        <dbReference type="Pfam" id="PF00733"/>
    </source>
</evidence>
<feature type="compositionally biased region" description="Basic and acidic residues" evidence="5">
    <location>
        <begin position="738"/>
        <end position="751"/>
    </location>
</feature>
<dbReference type="Pfam" id="PF00733">
    <property type="entry name" value="Asn_synthase"/>
    <property type="match status" value="1"/>
</dbReference>
<dbReference type="InterPro" id="IPR051786">
    <property type="entry name" value="ASN_synthetase/amidase"/>
</dbReference>
<dbReference type="InterPro" id="IPR014729">
    <property type="entry name" value="Rossmann-like_a/b/a_fold"/>
</dbReference>
<evidence type="ECO:0000256" key="3">
    <source>
        <dbReference type="ARBA" id="ARBA00022888"/>
    </source>
</evidence>
<protein>
    <recommendedName>
        <fullName evidence="2">asparagine synthase (glutamine-hydrolyzing)</fullName>
        <ecNumber evidence="2">6.3.5.4</ecNumber>
    </recommendedName>
</protein>
<dbReference type="EMBL" id="RCIY01000114">
    <property type="protein sequence ID" value="TGG75555.1"/>
    <property type="molecule type" value="Genomic_DNA"/>
</dbReference>
<keyword evidence="3" id="KW-0061">Asparagine biosynthesis</keyword>
<comment type="pathway">
    <text evidence="1">Amino-acid biosynthesis; L-asparagine biosynthesis; L-asparagine from L-aspartate (L-Gln route): step 1/1.</text>
</comment>
<dbReference type="SUPFAM" id="SSF52402">
    <property type="entry name" value="Adenine nucleotide alpha hydrolases-like"/>
    <property type="match status" value="1"/>
</dbReference>
<feature type="domain" description="Asparagine synthetase" evidence="6">
    <location>
        <begin position="306"/>
        <end position="695"/>
    </location>
</feature>
<feature type="region of interest" description="Disordered" evidence="5">
    <location>
        <begin position="698"/>
        <end position="854"/>
    </location>
</feature>
<evidence type="ECO:0000313" key="8">
    <source>
        <dbReference type="Proteomes" id="UP000298111"/>
    </source>
</evidence>
<dbReference type="PANTHER" id="PTHR43284">
    <property type="entry name" value="ASPARAGINE SYNTHETASE (GLUTAMINE-HYDROLYZING)"/>
    <property type="match status" value="1"/>
</dbReference>
<dbReference type="GO" id="GO:0004066">
    <property type="term" value="F:asparagine synthase (glutamine-hydrolyzing) activity"/>
    <property type="evidence" value="ECO:0007669"/>
    <property type="project" value="UniProtKB-EC"/>
</dbReference>
<name>A0A8H1L1M5_9ACTN</name>
<evidence type="ECO:0000256" key="4">
    <source>
        <dbReference type="ARBA" id="ARBA00048741"/>
    </source>
</evidence>
<reference evidence="7 8" key="1">
    <citation type="submission" date="2018-10" db="EMBL/GenBank/DDBJ databases">
        <title>Isolation of pseudouridimycin from Streptomyces albus DSM 40763.</title>
        <authorList>
            <person name="Rosenqvist P."/>
            <person name="Metsae-Ketelae M."/>
            <person name="Virta P."/>
        </authorList>
    </citation>
    <scope>NUCLEOTIDE SEQUENCE [LARGE SCALE GENOMIC DNA]</scope>
    <source>
        <strain evidence="7 8">DSM 40763</strain>
    </source>
</reference>
<feature type="compositionally biased region" description="Pro residues" evidence="5">
    <location>
        <begin position="779"/>
        <end position="793"/>
    </location>
</feature>
<dbReference type="GO" id="GO:0006529">
    <property type="term" value="P:asparagine biosynthetic process"/>
    <property type="evidence" value="ECO:0007669"/>
    <property type="project" value="UniProtKB-KW"/>
</dbReference>
<dbReference type="InterPro" id="IPR001962">
    <property type="entry name" value="Asn_synthase"/>
</dbReference>
<feature type="compositionally biased region" description="Pro residues" evidence="5">
    <location>
        <begin position="818"/>
        <end position="831"/>
    </location>
</feature>
<comment type="catalytic activity">
    <reaction evidence="4">
        <text>L-aspartate + L-glutamine + ATP + H2O = L-asparagine + L-glutamate + AMP + diphosphate + H(+)</text>
        <dbReference type="Rhea" id="RHEA:12228"/>
        <dbReference type="ChEBI" id="CHEBI:15377"/>
        <dbReference type="ChEBI" id="CHEBI:15378"/>
        <dbReference type="ChEBI" id="CHEBI:29985"/>
        <dbReference type="ChEBI" id="CHEBI:29991"/>
        <dbReference type="ChEBI" id="CHEBI:30616"/>
        <dbReference type="ChEBI" id="CHEBI:33019"/>
        <dbReference type="ChEBI" id="CHEBI:58048"/>
        <dbReference type="ChEBI" id="CHEBI:58359"/>
        <dbReference type="ChEBI" id="CHEBI:456215"/>
        <dbReference type="EC" id="6.3.5.4"/>
    </reaction>
</comment>
<dbReference type="Proteomes" id="UP000298111">
    <property type="component" value="Unassembled WGS sequence"/>
</dbReference>
<dbReference type="EC" id="6.3.5.4" evidence="2"/>
<dbReference type="AlphaFoldDB" id="A0A8H1L1M5"/>
<comment type="caution">
    <text evidence="7">The sequence shown here is derived from an EMBL/GenBank/DDBJ whole genome shotgun (WGS) entry which is preliminary data.</text>
</comment>
<feature type="region of interest" description="Disordered" evidence="5">
    <location>
        <begin position="42"/>
        <end position="97"/>
    </location>
</feature>